<name>A0A0D6EY31_9PROT</name>
<gene>
    <name evidence="1" type="ORF">BN1208_1288</name>
</gene>
<dbReference type="KEGG" id="mbat:BN1208_1288"/>
<dbReference type="STRING" id="1581557.BN1208_1288"/>
<dbReference type="AlphaFoldDB" id="A0A0D6EY31"/>
<evidence type="ECO:0000313" key="2">
    <source>
        <dbReference type="Proteomes" id="UP000064007"/>
    </source>
</evidence>
<sequence>MVNNLKLQFAFFWVGQDILIPQALVDSIRYVYGNEAYIYQLSDNKTASINDVNEVLRDELPNDIMLARLRAYSLVVTQNTTLFLDADSLVIQKLKLPDFNKFIACLVKRDDQTSIINHNYPEYYPEFVNQKFIDIMPIFFGLIITPDGGKLFNGLFEIALKLPERFHRWYGDQMVIAEEYKKNKEKYFLLPQKEYLFITRNSFNRDELVDLIRIGVKIITFKGPYSKEFIPQTLKELLGE</sequence>
<dbReference type="RefSeq" id="WP_046488922.1">
    <property type="nucleotide sequence ID" value="NZ_LN827929.1"/>
</dbReference>
<evidence type="ECO:0000313" key="1">
    <source>
        <dbReference type="EMBL" id="CEZ20168.1"/>
    </source>
</evidence>
<organism evidence="1 2">
    <name type="scientific">Candidatus Methylopumilus planktonicus</name>
    <dbReference type="NCBI Taxonomy" id="1581557"/>
    <lineage>
        <taxon>Bacteria</taxon>
        <taxon>Pseudomonadati</taxon>
        <taxon>Pseudomonadota</taxon>
        <taxon>Betaproteobacteria</taxon>
        <taxon>Nitrosomonadales</taxon>
        <taxon>Methylophilaceae</taxon>
        <taxon>Candidatus Methylopumilus</taxon>
    </lineage>
</organism>
<keyword evidence="2" id="KW-1185">Reference proteome</keyword>
<reference evidence="2" key="1">
    <citation type="submission" date="2014-12" db="EMBL/GenBank/DDBJ databases">
        <authorList>
            <person name="Salcher M.M."/>
        </authorList>
    </citation>
    <scope>NUCLEOTIDE SEQUENCE [LARGE SCALE GENOMIC DNA]</scope>
    <source>
        <strain evidence="2">MMS-10A-171</strain>
    </source>
</reference>
<dbReference type="EMBL" id="LN827929">
    <property type="protein sequence ID" value="CEZ20168.1"/>
    <property type="molecule type" value="Genomic_DNA"/>
</dbReference>
<accession>A0A0D6EY31</accession>
<proteinExistence type="predicted"/>
<dbReference type="HOGENOM" id="CLU_1155355_0_0_4"/>
<protein>
    <recommendedName>
        <fullName evidence="3">Nucleotide-diphospho-sugar transferase domain-containing protein</fullName>
    </recommendedName>
</protein>
<dbReference type="OrthoDB" id="9990464at2"/>
<evidence type="ECO:0008006" key="3">
    <source>
        <dbReference type="Google" id="ProtNLM"/>
    </source>
</evidence>
<dbReference type="Proteomes" id="UP000064007">
    <property type="component" value="Chromosome 1"/>
</dbReference>